<dbReference type="Proteomes" id="UP001165065">
    <property type="component" value="Unassembled WGS sequence"/>
</dbReference>
<evidence type="ECO:0000256" key="1">
    <source>
        <dbReference type="PROSITE-ProRule" id="PRU00103"/>
    </source>
</evidence>
<evidence type="ECO:0000313" key="3">
    <source>
        <dbReference type="EMBL" id="GMI45730.1"/>
    </source>
</evidence>
<dbReference type="PANTHER" id="PTHR16199:SF4">
    <property type="entry name" value="CONDENSIN-2 COMPLEX SUBUNIT G2"/>
    <property type="match status" value="1"/>
</dbReference>
<feature type="region of interest" description="Disordered" evidence="2">
    <location>
        <begin position="610"/>
        <end position="654"/>
    </location>
</feature>
<protein>
    <submittedName>
        <fullName evidence="3">Uncharacterized protein</fullName>
    </submittedName>
</protein>
<evidence type="ECO:0000256" key="2">
    <source>
        <dbReference type="SAM" id="MobiDB-lite"/>
    </source>
</evidence>
<dbReference type="PANTHER" id="PTHR16199">
    <property type="entry name" value="CONDENSIN-2 COMPLEX SUBUNIT G2"/>
    <property type="match status" value="1"/>
</dbReference>
<dbReference type="SUPFAM" id="SSF48371">
    <property type="entry name" value="ARM repeat"/>
    <property type="match status" value="1"/>
</dbReference>
<feature type="repeat" description="HEAT" evidence="1">
    <location>
        <begin position="474"/>
        <end position="510"/>
    </location>
</feature>
<dbReference type="InterPro" id="IPR021133">
    <property type="entry name" value="HEAT_type_2"/>
</dbReference>
<reference evidence="4" key="1">
    <citation type="journal article" date="2023" name="Commun. Biol.">
        <title>Genome analysis of Parmales, the sister group of diatoms, reveals the evolutionary specialization of diatoms from phago-mixotrophs to photoautotrophs.</title>
        <authorList>
            <person name="Ban H."/>
            <person name="Sato S."/>
            <person name="Yoshikawa S."/>
            <person name="Yamada K."/>
            <person name="Nakamura Y."/>
            <person name="Ichinomiya M."/>
            <person name="Sato N."/>
            <person name="Blanc-Mathieu R."/>
            <person name="Endo H."/>
            <person name="Kuwata A."/>
            <person name="Ogata H."/>
        </authorList>
    </citation>
    <scope>NUCLEOTIDE SEQUENCE [LARGE SCALE GENOMIC DNA]</scope>
</reference>
<accession>A0A9W7LC49</accession>
<feature type="region of interest" description="Disordered" evidence="2">
    <location>
        <begin position="803"/>
        <end position="827"/>
    </location>
</feature>
<dbReference type="AlphaFoldDB" id="A0A9W7LC49"/>
<organism evidence="3 4">
    <name type="scientific">Triparma columacea</name>
    <dbReference type="NCBI Taxonomy" id="722753"/>
    <lineage>
        <taxon>Eukaryota</taxon>
        <taxon>Sar</taxon>
        <taxon>Stramenopiles</taxon>
        <taxon>Ochrophyta</taxon>
        <taxon>Bolidophyceae</taxon>
        <taxon>Parmales</taxon>
        <taxon>Triparmaceae</taxon>
        <taxon>Triparma</taxon>
    </lineage>
</organism>
<comment type="caution">
    <text evidence="3">The sequence shown here is derived from an EMBL/GenBank/DDBJ whole genome shotgun (WGS) entry which is preliminary data.</text>
</comment>
<dbReference type="OrthoDB" id="10062843at2759"/>
<sequence>MSEALRNKITGSPKPSDLLSAYGKYKKTHTTFNEIIATLSRKQATSYFKILAKHASWVIKEEKYVPECCFEDADPENTMIVDKEAADNLRFLELCSESLTAFASNNASLFVKSPTEANESKIEGTVVSLAASLHDLLLELGSLGVEEATKTQLAIMEALESWYLSDLCEKESLVLNVLPLIVIKSLDMDNSSSDVARVYNLRSAFSLMDYKDVDTKPFRNLLLKTLSSPAFLKNEEGIKFLVHMMTVDEKLTGDMTRTFKSHIPRASKAQLRAYGEIFLFAWKRASVEEDESSLSLMEDIVIQPMMEASMMVAHAPTARAIRVLLSPIHEAKMDPSVDAMLHKLYSPILWRNLNAANPHVRLCASGIMADTFPLNDPESSAADKVKIIKKSVSAMEGLLTDKDTRVRVAGAETVGKVLEGMWDSLASKDVRSLLNLLVTQQACDSTSPLVRAGAVTALTAILENSSSHGVLKALLPLLENLIHDNSEKVKVAMVKLLTKVKTMRGLKFFHIVKVPHLHARLANEPIDSIVAKEMVDLLLNSYFPQGPQATSAMQMHRTIDFMRKSPEAAKVFYGTLHNLLSVGGIAKLTSMLLRCLTTAVANEKKDIEAGKAAKPAKEKKTKKRSKATMETVEEDEEPAEATPPPVPQASGTLSASNASLMATVSETIYILWSSISEDLNKAQHKSSQKFLFEAFQGAVLTDAYAHFEAKERAASKENDGDTKCYAKRVCAALLRTAGNMPPSEITGLVAALTGKLQEAAGAVDITEEIGRDLTPHIALLCLWGKEDAVAVSLGKSIERFFSGEEDEEDEGPDGSSSGGGAGKKRKKKEISKNGAASLLIPNLKASAALIVLKNIMGGTDTSSVNARSKILNHEVACKVLEASLESARSAAERIIRMESGDVMKSGSDDIVIGACEIYGRMALHKEASLSKVLEKGSSSDEEIQLNPCARSLLTWLSDKVVPFLARPNEEEGEKEEGEGQDILGIEGALSPIAKPSRSKRKAVGGGTQDSDASFTDGAVKHGEGKALAIQLIKSGLIIFGEWLAVGGSGGGEISRRLAKWGESLMVDEEIRGSLFLAYGRALLHLCNGGEEARGVWRGILRCDDLSQQEESVVKSVFSGILKSNASAAVEEIYAAVSNSSSKGSKEYGHLARTVDELVPKESGVKIVAKYCFLLAMQHGGATREMVRVVKDKLRLKENRGSGKGGDYSYAEHMASVVVCCGSRQASEEIDDMAEMFDRGWGQFGKDMANVRDRMIMMAD</sequence>
<keyword evidence="4" id="KW-1185">Reference proteome</keyword>
<dbReference type="EMBL" id="BRYA01000262">
    <property type="protein sequence ID" value="GMI45730.1"/>
    <property type="molecule type" value="Genomic_DNA"/>
</dbReference>
<dbReference type="PROSITE" id="PS50077">
    <property type="entry name" value="HEAT_REPEAT"/>
    <property type="match status" value="1"/>
</dbReference>
<evidence type="ECO:0000313" key="4">
    <source>
        <dbReference type="Proteomes" id="UP001165065"/>
    </source>
</evidence>
<proteinExistence type="predicted"/>
<dbReference type="Gene3D" id="1.25.10.10">
    <property type="entry name" value="Leucine-rich Repeat Variant"/>
    <property type="match status" value="1"/>
</dbReference>
<name>A0A9W7LC49_9STRA</name>
<dbReference type="InterPro" id="IPR011989">
    <property type="entry name" value="ARM-like"/>
</dbReference>
<dbReference type="InterPro" id="IPR016024">
    <property type="entry name" value="ARM-type_fold"/>
</dbReference>
<dbReference type="Pfam" id="PF12422">
    <property type="entry name" value="Condensin2nSMC"/>
    <property type="match status" value="1"/>
</dbReference>
<dbReference type="GO" id="GO:0000070">
    <property type="term" value="P:mitotic sister chromatid segregation"/>
    <property type="evidence" value="ECO:0007669"/>
    <property type="project" value="TreeGrafter"/>
</dbReference>
<feature type="region of interest" description="Disordered" evidence="2">
    <location>
        <begin position="994"/>
        <end position="1016"/>
    </location>
</feature>
<gene>
    <name evidence="3" type="ORF">TrCOL_g6914</name>
</gene>
<dbReference type="InterPro" id="IPR024741">
    <property type="entry name" value="Condensin2_G2"/>
</dbReference>
<feature type="compositionally biased region" description="Acidic residues" evidence="2">
    <location>
        <begin position="803"/>
        <end position="812"/>
    </location>
</feature>
<dbReference type="GO" id="GO:0000796">
    <property type="term" value="C:condensin complex"/>
    <property type="evidence" value="ECO:0007669"/>
    <property type="project" value="TreeGrafter"/>
</dbReference>
<dbReference type="GO" id="GO:0005634">
    <property type="term" value="C:nucleus"/>
    <property type="evidence" value="ECO:0007669"/>
    <property type="project" value="InterPro"/>
</dbReference>